<keyword evidence="1" id="KW-0677">Repeat</keyword>
<organism evidence="3 4">
    <name type="scientific">Fructilactobacillus sanfranciscensis</name>
    <name type="common">Lactobacillus sanfranciscensis</name>
    <dbReference type="NCBI Taxonomy" id="1625"/>
    <lineage>
        <taxon>Bacteria</taxon>
        <taxon>Bacillati</taxon>
        <taxon>Bacillota</taxon>
        <taxon>Bacilli</taxon>
        <taxon>Lactobacillales</taxon>
        <taxon>Lactobacillaceae</taxon>
        <taxon>Fructilactobacillus</taxon>
    </lineage>
</organism>
<accession>A0A5C4TJ33</accession>
<dbReference type="Proteomes" id="UP000313312">
    <property type="component" value="Unassembled WGS sequence"/>
</dbReference>
<evidence type="ECO:0000256" key="1">
    <source>
        <dbReference type="ARBA" id="ARBA00022737"/>
    </source>
</evidence>
<reference evidence="3 4" key="1">
    <citation type="submission" date="2018-05" db="EMBL/GenBank/DDBJ databases">
        <title>Lactobacillus sanfranciscensis Ah4 draft denome sequence.</title>
        <authorList>
            <person name="Zhang G."/>
        </authorList>
    </citation>
    <scope>NUCLEOTIDE SEQUENCE [LARGE SCALE GENOMIC DNA]</scope>
    <source>
        <strain evidence="3 4">Ah4</strain>
    </source>
</reference>
<dbReference type="RefSeq" id="WP_139562501.1">
    <property type="nucleotide sequence ID" value="NZ_JARBEV010000022.1"/>
</dbReference>
<sequence>MFNFIKKLFMPKQKNKPRPKHLAKNSVSMTRNAKNFKPKTIENSDKLTITSKQNALSTKNPATILVKFLNANQDELRSQLIFKSYLGEPLRLTIPQFKNYIFKKIEGMTSIVVATQQTIIIHYKKKLGKPVMVYCFDYDNNTLLKVPEFMTGEINEHYQVKIPAILGYQLHISIGDLDGIFNNEPQNVILYYRHDNWKLVQPVNYLVKIKLPAVVYSHALEKSNYDFKLPVESVWKVFKEVHTNEQTWLSLGGAEWIKQEYVTKINDETKKIN</sequence>
<dbReference type="InterPro" id="IPR009459">
    <property type="entry name" value="MucBP_dom"/>
</dbReference>
<gene>
    <name evidence="3" type="ORF">DID87_05560</name>
</gene>
<dbReference type="Pfam" id="PF06458">
    <property type="entry name" value="MucBP"/>
    <property type="match status" value="2"/>
</dbReference>
<feature type="domain" description="MucBP" evidence="2">
    <location>
        <begin position="63"/>
        <end position="124"/>
    </location>
</feature>
<evidence type="ECO:0000313" key="3">
    <source>
        <dbReference type="EMBL" id="TNK90065.1"/>
    </source>
</evidence>
<protein>
    <recommendedName>
        <fullName evidence="2">MucBP domain-containing protein</fullName>
    </recommendedName>
</protein>
<dbReference type="EMBL" id="QFCR01000019">
    <property type="protein sequence ID" value="TNK90065.1"/>
    <property type="molecule type" value="Genomic_DNA"/>
</dbReference>
<evidence type="ECO:0000259" key="2">
    <source>
        <dbReference type="Pfam" id="PF06458"/>
    </source>
</evidence>
<proteinExistence type="predicted"/>
<name>A0A5C4TJ33_FRUSA</name>
<feature type="domain" description="MucBP" evidence="2">
    <location>
        <begin position="130"/>
        <end position="193"/>
    </location>
</feature>
<comment type="caution">
    <text evidence="3">The sequence shown here is derived from an EMBL/GenBank/DDBJ whole genome shotgun (WGS) entry which is preliminary data.</text>
</comment>
<evidence type="ECO:0000313" key="4">
    <source>
        <dbReference type="Proteomes" id="UP000313312"/>
    </source>
</evidence>
<dbReference type="AlphaFoldDB" id="A0A5C4TJ33"/>
<dbReference type="Gene3D" id="3.10.20.320">
    <property type="entry name" value="Putative peptidoglycan bound protein (lpxtg motif)"/>
    <property type="match status" value="2"/>
</dbReference>